<dbReference type="Gene3D" id="1.10.3090.10">
    <property type="entry name" value="cca-adding enzyme, domain 2"/>
    <property type="match status" value="2"/>
</dbReference>
<evidence type="ECO:0000256" key="7">
    <source>
        <dbReference type="ARBA" id="ARBA00022842"/>
    </source>
</evidence>
<keyword evidence="8 9" id="KW-0694">RNA-binding</keyword>
<evidence type="ECO:0000256" key="9">
    <source>
        <dbReference type="RuleBase" id="RU003953"/>
    </source>
</evidence>
<keyword evidence="2" id="KW-0819">tRNA processing</keyword>
<dbReference type="Proteomes" id="UP000639973">
    <property type="component" value="Unassembled WGS sequence"/>
</dbReference>
<dbReference type="InterPro" id="IPR002646">
    <property type="entry name" value="PolA_pol_head_dom"/>
</dbReference>
<comment type="similarity">
    <text evidence="9">Belongs to the tRNA nucleotidyltransferase/poly(A) polymerase family.</text>
</comment>
<keyword evidence="1 9" id="KW-0808">Transferase</keyword>
<dbReference type="InterPro" id="IPR043519">
    <property type="entry name" value="NT_sf"/>
</dbReference>
<evidence type="ECO:0000256" key="5">
    <source>
        <dbReference type="ARBA" id="ARBA00022741"/>
    </source>
</evidence>
<dbReference type="PANTHER" id="PTHR47545:SF1">
    <property type="entry name" value="MULTIFUNCTIONAL CCA PROTEIN"/>
    <property type="match status" value="1"/>
</dbReference>
<dbReference type="Gene3D" id="3.30.460.10">
    <property type="entry name" value="Beta Polymerase, domain 2"/>
    <property type="match status" value="1"/>
</dbReference>
<protein>
    <submittedName>
        <fullName evidence="11">tRNA nucleotidyltransferase</fullName>
    </submittedName>
</protein>
<comment type="caution">
    <text evidence="11">The sequence shown here is derived from an EMBL/GenBank/DDBJ whole genome shotgun (WGS) entry which is preliminary data.</text>
</comment>
<keyword evidence="4" id="KW-0479">Metal-binding</keyword>
<evidence type="ECO:0000259" key="10">
    <source>
        <dbReference type="Pfam" id="PF01743"/>
    </source>
</evidence>
<evidence type="ECO:0000256" key="8">
    <source>
        <dbReference type="ARBA" id="ARBA00022884"/>
    </source>
</evidence>
<evidence type="ECO:0000256" key="6">
    <source>
        <dbReference type="ARBA" id="ARBA00022840"/>
    </source>
</evidence>
<evidence type="ECO:0000256" key="2">
    <source>
        <dbReference type="ARBA" id="ARBA00022694"/>
    </source>
</evidence>
<keyword evidence="6" id="KW-0067">ATP-binding</keyword>
<keyword evidence="5" id="KW-0547">Nucleotide-binding</keyword>
<keyword evidence="3" id="KW-0548">Nucleotidyltransferase</keyword>
<evidence type="ECO:0000313" key="12">
    <source>
        <dbReference type="Proteomes" id="UP000639973"/>
    </source>
</evidence>
<name>A0ABQ2GC26_9DEIO</name>
<keyword evidence="7" id="KW-0460">Magnesium</keyword>
<organism evidence="11 12">
    <name type="scientific">Deinococcus aerolatus</name>
    <dbReference type="NCBI Taxonomy" id="522487"/>
    <lineage>
        <taxon>Bacteria</taxon>
        <taxon>Thermotogati</taxon>
        <taxon>Deinococcota</taxon>
        <taxon>Deinococci</taxon>
        <taxon>Deinococcales</taxon>
        <taxon>Deinococcaceae</taxon>
        <taxon>Deinococcus</taxon>
    </lineage>
</organism>
<feature type="domain" description="Poly A polymerase head" evidence="10">
    <location>
        <begin position="24"/>
        <end position="146"/>
    </location>
</feature>
<evidence type="ECO:0000256" key="3">
    <source>
        <dbReference type="ARBA" id="ARBA00022695"/>
    </source>
</evidence>
<dbReference type="CDD" id="cd05398">
    <property type="entry name" value="NT_ClassII-CCAase"/>
    <property type="match status" value="1"/>
</dbReference>
<sequence length="360" mass="38311">MQAADREWLRSLARQAGPHARVALVGGAVRDAFLGQTPLDLDVVAEGANVEALARAAGLPVLFHPAFQNATVTLPDGRATDLVRARRETYPVAGRNPVPHPGTLEDDLWRRDFAANALALHIGPDGGVSLLDPVGGLEDLAARVLRPLHPHSLHEDASRLVRAARLAARLGFTADPELLRQVPDALAVAGDTPRLWAELKLLLSEARPGAAARTLERWGAGGVLPGVPWLEGLDRLQDNGQPVSPQLYAAAALHASADPAQLGARLGLGDRPAGLLARALSDTYFPDDTPERVLRGLLRPDAPVPLTGRDVLALGVPPGRAVGEALSHLARLRRDGQIRSREDEQEALQQYLEGKGTWGG</sequence>
<accession>A0ABQ2GC26</accession>
<keyword evidence="12" id="KW-1185">Reference proteome</keyword>
<gene>
    <name evidence="11" type="ORF">GCM10010840_24600</name>
</gene>
<reference evidence="12" key="1">
    <citation type="journal article" date="2019" name="Int. J. Syst. Evol. Microbiol.">
        <title>The Global Catalogue of Microorganisms (GCM) 10K type strain sequencing project: providing services to taxonomists for standard genome sequencing and annotation.</title>
        <authorList>
            <consortium name="The Broad Institute Genomics Platform"/>
            <consortium name="The Broad Institute Genome Sequencing Center for Infectious Disease"/>
            <person name="Wu L."/>
            <person name="Ma J."/>
        </authorList>
    </citation>
    <scope>NUCLEOTIDE SEQUENCE [LARGE SCALE GENOMIC DNA]</scope>
    <source>
        <strain evidence="12">JCM 15442</strain>
    </source>
</reference>
<dbReference type="PANTHER" id="PTHR47545">
    <property type="entry name" value="MULTIFUNCTIONAL CCA PROTEIN"/>
    <property type="match status" value="1"/>
</dbReference>
<dbReference type="EMBL" id="BMOL01000011">
    <property type="protein sequence ID" value="GGL85757.1"/>
    <property type="molecule type" value="Genomic_DNA"/>
</dbReference>
<dbReference type="SUPFAM" id="SSF81301">
    <property type="entry name" value="Nucleotidyltransferase"/>
    <property type="match status" value="1"/>
</dbReference>
<evidence type="ECO:0000313" key="11">
    <source>
        <dbReference type="EMBL" id="GGL85757.1"/>
    </source>
</evidence>
<dbReference type="SUPFAM" id="SSF81891">
    <property type="entry name" value="Poly A polymerase C-terminal region-like"/>
    <property type="match status" value="1"/>
</dbReference>
<dbReference type="InterPro" id="IPR050124">
    <property type="entry name" value="tRNA_CCA-adding_enzyme"/>
</dbReference>
<dbReference type="Pfam" id="PF01743">
    <property type="entry name" value="PolyA_pol"/>
    <property type="match status" value="1"/>
</dbReference>
<proteinExistence type="inferred from homology"/>
<evidence type="ECO:0000256" key="1">
    <source>
        <dbReference type="ARBA" id="ARBA00022679"/>
    </source>
</evidence>
<evidence type="ECO:0000256" key="4">
    <source>
        <dbReference type="ARBA" id="ARBA00022723"/>
    </source>
</evidence>